<evidence type="ECO:0000313" key="1">
    <source>
        <dbReference type="EMBL" id="KAJ8438782.1"/>
    </source>
</evidence>
<reference evidence="1" key="1">
    <citation type="submission" date="2022-04" db="EMBL/GenBank/DDBJ databases">
        <title>Carnegiea gigantea Genome sequencing and assembly v2.</title>
        <authorList>
            <person name="Copetti D."/>
            <person name="Sanderson M.J."/>
            <person name="Burquez A."/>
            <person name="Wojciechowski M.F."/>
        </authorList>
    </citation>
    <scope>NUCLEOTIDE SEQUENCE</scope>
    <source>
        <strain evidence="1">SGP5-SGP5p</strain>
        <tissue evidence="1">Aerial part</tissue>
    </source>
</reference>
<keyword evidence="2" id="KW-1185">Reference proteome</keyword>
<protein>
    <submittedName>
        <fullName evidence="1">Uncharacterized protein</fullName>
    </submittedName>
</protein>
<gene>
    <name evidence="1" type="ORF">Cgig2_009900</name>
</gene>
<accession>A0A9Q1K9G6</accession>
<dbReference type="OrthoDB" id="2919534at2759"/>
<proteinExistence type="predicted"/>
<comment type="caution">
    <text evidence="1">The sequence shown here is derived from an EMBL/GenBank/DDBJ whole genome shotgun (WGS) entry which is preliminary data.</text>
</comment>
<dbReference type="AlphaFoldDB" id="A0A9Q1K9G6"/>
<name>A0A9Q1K9G6_9CARY</name>
<organism evidence="1 2">
    <name type="scientific">Carnegiea gigantea</name>
    <dbReference type="NCBI Taxonomy" id="171969"/>
    <lineage>
        <taxon>Eukaryota</taxon>
        <taxon>Viridiplantae</taxon>
        <taxon>Streptophyta</taxon>
        <taxon>Embryophyta</taxon>
        <taxon>Tracheophyta</taxon>
        <taxon>Spermatophyta</taxon>
        <taxon>Magnoliopsida</taxon>
        <taxon>eudicotyledons</taxon>
        <taxon>Gunneridae</taxon>
        <taxon>Pentapetalae</taxon>
        <taxon>Caryophyllales</taxon>
        <taxon>Cactineae</taxon>
        <taxon>Cactaceae</taxon>
        <taxon>Cactoideae</taxon>
        <taxon>Echinocereeae</taxon>
        <taxon>Carnegiea</taxon>
    </lineage>
</organism>
<dbReference type="Proteomes" id="UP001153076">
    <property type="component" value="Unassembled WGS sequence"/>
</dbReference>
<dbReference type="EMBL" id="JAKOGI010000241">
    <property type="protein sequence ID" value="KAJ8438782.1"/>
    <property type="molecule type" value="Genomic_DNA"/>
</dbReference>
<sequence>MIHLPVRFGDKLKVKNLEVDFLIVDVLTVYNVILGRPTLHKPLKKKNKEEQHKTKGGRLHIRLSAVLTALIFRSPSVGIQGVSGLVLWAVTLTRRGDELNLLGISPLGFGPLAFIYRMKVGFGVGVVPKFLGQRGHDLAQPPLLRPRKALASVGTADPSAQHPNHLFSLSSSLSAAKARPPALLAYKLHRWVGLDEVRGRSQRANGSVASGLRSGPPGPWDGSILARARGVVPGRPAPRMPRRGRLCGLRFAGVCEQEGLPLVSCREALKRVPVQGKTFLVKLQPRVTTKRREQGSCSYLLSLLIN</sequence>
<evidence type="ECO:0000313" key="2">
    <source>
        <dbReference type="Proteomes" id="UP001153076"/>
    </source>
</evidence>